<evidence type="ECO:0000256" key="1">
    <source>
        <dbReference type="SAM" id="Phobius"/>
    </source>
</evidence>
<feature type="transmembrane region" description="Helical" evidence="1">
    <location>
        <begin position="12"/>
        <end position="36"/>
    </location>
</feature>
<feature type="transmembrane region" description="Helical" evidence="1">
    <location>
        <begin position="56"/>
        <end position="75"/>
    </location>
</feature>
<accession>A0A6C0LXA5</accession>
<keyword evidence="1" id="KW-0472">Membrane</keyword>
<name>A0A6C0LXA5_9ZZZZ</name>
<keyword evidence="1" id="KW-1133">Transmembrane helix</keyword>
<protein>
    <submittedName>
        <fullName evidence="2">Uncharacterized protein</fullName>
    </submittedName>
</protein>
<sequence length="118" mass="13863">MNFFKKFDFSLFAIYLVIIVVVKLSYSITFFNIAYHQLFTDADDKYIDKLDTENDWLEWLFLVLVFVLMTILFTTSDKEVIISGHTKQILSVASTIGIYSQFQQKKFFGLGKYIPFLN</sequence>
<organism evidence="2">
    <name type="scientific">viral metagenome</name>
    <dbReference type="NCBI Taxonomy" id="1070528"/>
    <lineage>
        <taxon>unclassified sequences</taxon>
        <taxon>metagenomes</taxon>
        <taxon>organismal metagenomes</taxon>
    </lineage>
</organism>
<reference evidence="2" key="1">
    <citation type="journal article" date="2020" name="Nature">
        <title>Giant virus diversity and host interactions through global metagenomics.</title>
        <authorList>
            <person name="Schulz F."/>
            <person name="Roux S."/>
            <person name="Paez-Espino D."/>
            <person name="Jungbluth S."/>
            <person name="Walsh D.A."/>
            <person name="Denef V.J."/>
            <person name="McMahon K.D."/>
            <person name="Konstantinidis K.T."/>
            <person name="Eloe-Fadrosh E.A."/>
            <person name="Kyrpides N.C."/>
            <person name="Woyke T."/>
        </authorList>
    </citation>
    <scope>NUCLEOTIDE SEQUENCE</scope>
    <source>
        <strain evidence="2">GVMAG-S-1016713-123</strain>
    </source>
</reference>
<evidence type="ECO:0000313" key="2">
    <source>
        <dbReference type="EMBL" id="QHU34204.1"/>
    </source>
</evidence>
<dbReference type="EMBL" id="MN740567">
    <property type="protein sequence ID" value="QHU34204.1"/>
    <property type="molecule type" value="Genomic_DNA"/>
</dbReference>
<dbReference type="AlphaFoldDB" id="A0A6C0LXA5"/>
<keyword evidence="1" id="KW-0812">Transmembrane</keyword>
<proteinExistence type="predicted"/>